<comment type="caution">
    <text evidence="2">The sequence shown here is derived from an EMBL/GenBank/DDBJ whole genome shotgun (WGS) entry which is preliminary data.</text>
</comment>
<dbReference type="InterPro" id="IPR049087">
    <property type="entry name" value="TAF1C_beta-prop"/>
</dbReference>
<dbReference type="InterPro" id="IPR038801">
    <property type="entry name" value="TAF1C"/>
</dbReference>
<reference evidence="2" key="1">
    <citation type="submission" date="2024-03" db="EMBL/GenBank/DDBJ databases">
        <title>WGS assembly of Saponaria officinalis var. Norfolk2.</title>
        <authorList>
            <person name="Jenkins J."/>
            <person name="Shu S."/>
            <person name="Grimwood J."/>
            <person name="Barry K."/>
            <person name="Goodstein D."/>
            <person name="Schmutz J."/>
            <person name="Leebens-Mack J."/>
            <person name="Osbourn A."/>
        </authorList>
    </citation>
    <scope>NUCLEOTIDE SEQUENCE [LARGE SCALE GENOMIC DNA]</scope>
    <source>
        <strain evidence="2">JIC</strain>
    </source>
</reference>
<evidence type="ECO:0000313" key="2">
    <source>
        <dbReference type="EMBL" id="KAK9733650.1"/>
    </source>
</evidence>
<dbReference type="Pfam" id="PF20641">
    <property type="entry name" value="TAF1C_beta-prop"/>
    <property type="match status" value="1"/>
</dbReference>
<evidence type="ECO:0000259" key="1">
    <source>
        <dbReference type="Pfam" id="PF20641"/>
    </source>
</evidence>
<dbReference type="PANTHER" id="PTHR15319:SF1">
    <property type="entry name" value="TATA BOX-BINDING PROTEIN-ASSOCIATED FACTOR RNA POLYMERASE I SUBUNIT C"/>
    <property type="match status" value="1"/>
</dbReference>
<dbReference type="Proteomes" id="UP001443914">
    <property type="component" value="Unassembled WGS sequence"/>
</dbReference>
<dbReference type="PANTHER" id="PTHR15319">
    <property type="entry name" value="TATA BOX-BINDING PROTEIN ASSOCIATED FACTOR RNA POLYMERASE I SUBUNIT C"/>
    <property type="match status" value="1"/>
</dbReference>
<dbReference type="GO" id="GO:0001650">
    <property type="term" value="C:fibrillar center"/>
    <property type="evidence" value="ECO:0007669"/>
    <property type="project" value="TreeGrafter"/>
</dbReference>
<feature type="domain" description="TAF1C beta-propeller" evidence="1">
    <location>
        <begin position="231"/>
        <end position="312"/>
    </location>
</feature>
<dbReference type="GO" id="GO:0001164">
    <property type="term" value="F:RNA polymerase I core promoter sequence-specific DNA binding"/>
    <property type="evidence" value="ECO:0007669"/>
    <property type="project" value="TreeGrafter"/>
</dbReference>
<evidence type="ECO:0000313" key="3">
    <source>
        <dbReference type="Proteomes" id="UP001443914"/>
    </source>
</evidence>
<accession>A0AAW1LHH7</accession>
<sequence length="881" mass="99171">MQFSEEWKSLFPISLVHTPPLLVSDTSPGPLFLNPVRETVTTLLTFPSKFCHLLLPPPHVSLPRFIENVTLYDSGAVPHTTSNAIASSFGPQHYNDGSCYLQNCLESLRCPNDWVIVFFPTGSNLDSVGFVVLKVRDSNVGVVDFGAHDAFFTSSIKFDHRISRLKAFRLTDCDADGSGKLGFVGFLVACTLYGAHWFGVTISGYDSGREKPVLEHFGSKLFKSCAVAYACWNPHLPGECVILLENGALFLFDMESSCFRGKRMSVGWNDQEGDGWFSCEFSWHPRILIVANSKAVFLVDFRFGKCQPCCLLKTEMLGMYDASERDQLVAFSKAGNEGFLFTVASMHWLLLCDVRKPLMPVLRWVHNLHRPYYMTVLPLSELRSHPLNEKHVESSDVGYAVILGSFWNHEFSLFCYGRPTSATTRSFSAKISKFSDSFYAWDHPSELRLSGHCCGCGSCLLKEEFLKDDLPEWIEWQQKKEVLLGFFMLDTNLSSSLPSPGEHGGFTLVRLMSSGKLETQQYCASWKMSRPVSTAYHEIAPHSKDSLLCHMGDEEYKFTKRFRYVKLEYLFSHLNNDLTRLLFTKFKNANAIGCENKCSNEFCDFMTEKLKSFGCAPPISHLSTSDIFSDVNIPFSLYEIVSRLMWISLPMSSLEMAFPPCRNVALEFPNIPDQNQAPPFFLKTPSNHVNKRSNKNTHGSDFVGPVIPLHALLVLNEISRNGYSFIAQVNDYSPETSIALKCKPVACLAKELGMSKEDEKGLAVSLGDNKDDAWADSSNPSNPSSLFMYEPSAFSDVFPCLDGVDSGNFLQERETLISKVAKSKFVNDGKTSKIFDGLCPVELKFNFDDQAFDDEELNSFQFLKKQFAQWQHGFLPSQKLF</sequence>
<organism evidence="2 3">
    <name type="scientific">Saponaria officinalis</name>
    <name type="common">Common soapwort</name>
    <name type="synonym">Lychnis saponaria</name>
    <dbReference type="NCBI Taxonomy" id="3572"/>
    <lineage>
        <taxon>Eukaryota</taxon>
        <taxon>Viridiplantae</taxon>
        <taxon>Streptophyta</taxon>
        <taxon>Embryophyta</taxon>
        <taxon>Tracheophyta</taxon>
        <taxon>Spermatophyta</taxon>
        <taxon>Magnoliopsida</taxon>
        <taxon>eudicotyledons</taxon>
        <taxon>Gunneridae</taxon>
        <taxon>Pentapetalae</taxon>
        <taxon>Caryophyllales</taxon>
        <taxon>Caryophyllaceae</taxon>
        <taxon>Caryophylleae</taxon>
        <taxon>Saponaria</taxon>
    </lineage>
</organism>
<name>A0AAW1LHH7_SAPOF</name>
<gene>
    <name evidence="2" type="ORF">RND81_04G081600</name>
</gene>
<proteinExistence type="predicted"/>
<keyword evidence="3" id="KW-1185">Reference proteome</keyword>
<dbReference type="AlphaFoldDB" id="A0AAW1LHH7"/>
<dbReference type="EMBL" id="JBDFQZ010000004">
    <property type="protein sequence ID" value="KAK9733650.1"/>
    <property type="molecule type" value="Genomic_DNA"/>
</dbReference>
<protein>
    <recommendedName>
        <fullName evidence="1">TAF1C beta-propeller domain-containing protein</fullName>
    </recommendedName>
</protein>